<comment type="catalytic activity">
    <reaction evidence="5">
        <text>N,N-dimethyl-1,4-phenylenediamine + anthranilate + 2 NAD(+) = 2-(4-dimethylaminophenyl)diazenylbenzoate + 2 NADH + 2 H(+)</text>
        <dbReference type="Rhea" id="RHEA:55872"/>
        <dbReference type="ChEBI" id="CHEBI:15378"/>
        <dbReference type="ChEBI" id="CHEBI:15783"/>
        <dbReference type="ChEBI" id="CHEBI:16567"/>
        <dbReference type="ChEBI" id="CHEBI:57540"/>
        <dbReference type="ChEBI" id="CHEBI:57945"/>
        <dbReference type="ChEBI" id="CHEBI:71579"/>
        <dbReference type="EC" id="1.7.1.17"/>
    </reaction>
    <physiologicalReaction direction="right-to-left" evidence="5">
        <dbReference type="Rhea" id="RHEA:55874"/>
    </physiologicalReaction>
</comment>
<dbReference type="SUPFAM" id="SSF52218">
    <property type="entry name" value="Flavoproteins"/>
    <property type="match status" value="1"/>
</dbReference>
<comment type="caution">
    <text evidence="8">The sequence shown here is derived from an EMBL/GenBank/DDBJ whole genome shotgun (WGS) entry which is preliminary data.</text>
</comment>
<dbReference type="GO" id="GO:0016652">
    <property type="term" value="F:oxidoreductase activity, acting on NAD(P)H as acceptor"/>
    <property type="evidence" value="ECO:0007669"/>
    <property type="project" value="UniProtKB-UniRule"/>
</dbReference>
<evidence type="ECO:0000256" key="2">
    <source>
        <dbReference type="ARBA" id="ARBA00022643"/>
    </source>
</evidence>
<dbReference type="PANTHER" id="PTHR43741">
    <property type="entry name" value="FMN-DEPENDENT NADH-AZOREDUCTASE 1"/>
    <property type="match status" value="1"/>
</dbReference>
<name>A0A928YUB8_9GAMM</name>
<comment type="caution">
    <text evidence="6">Lacks conserved residue(s) required for the propagation of feature annotation.</text>
</comment>
<dbReference type="AlphaFoldDB" id="A0A928YUB8"/>
<keyword evidence="1 6" id="KW-0285">Flavoprotein</keyword>
<gene>
    <name evidence="6" type="primary">azoR</name>
    <name evidence="8" type="ORF">C4F51_08805</name>
</gene>
<comment type="cofactor">
    <cofactor evidence="6">
        <name>FMN</name>
        <dbReference type="ChEBI" id="CHEBI:58210"/>
    </cofactor>
    <text evidence="6">Binds 1 FMN per subunit.</text>
</comment>
<dbReference type="EC" id="1.7.1.17" evidence="6"/>
<evidence type="ECO:0000256" key="5">
    <source>
        <dbReference type="ARBA" id="ARBA00048542"/>
    </source>
</evidence>
<feature type="binding site" evidence="6">
    <location>
        <begin position="16"/>
        <end position="18"/>
    </location>
    <ligand>
        <name>FMN</name>
        <dbReference type="ChEBI" id="CHEBI:58210"/>
    </ligand>
</feature>
<dbReference type="InterPro" id="IPR050104">
    <property type="entry name" value="FMN-dep_NADH:Q_OxRdtase_AzoR1"/>
</dbReference>
<dbReference type="GO" id="GO:0016655">
    <property type="term" value="F:oxidoreductase activity, acting on NAD(P)H, quinone or similar compound as acceptor"/>
    <property type="evidence" value="ECO:0007669"/>
    <property type="project" value="InterPro"/>
</dbReference>
<comment type="function">
    <text evidence="6">Quinone reductase that provides resistance to thiol-specific stress caused by electrophilic quinones.</text>
</comment>
<comment type="catalytic activity">
    <reaction evidence="6">
        <text>2 a quinone + NADH + H(+) = 2 a 1,4-benzosemiquinone + NAD(+)</text>
        <dbReference type="Rhea" id="RHEA:65952"/>
        <dbReference type="ChEBI" id="CHEBI:15378"/>
        <dbReference type="ChEBI" id="CHEBI:57540"/>
        <dbReference type="ChEBI" id="CHEBI:57945"/>
        <dbReference type="ChEBI" id="CHEBI:132124"/>
        <dbReference type="ChEBI" id="CHEBI:134225"/>
    </reaction>
</comment>
<evidence type="ECO:0000256" key="4">
    <source>
        <dbReference type="ARBA" id="ARBA00023027"/>
    </source>
</evidence>
<feature type="domain" description="Flavodoxin-like fold" evidence="7">
    <location>
        <begin position="3"/>
        <end position="193"/>
    </location>
</feature>
<keyword evidence="4 6" id="KW-0520">NAD</keyword>
<reference evidence="8" key="1">
    <citation type="submission" date="2018-07" db="EMBL/GenBank/DDBJ databases">
        <title>Genome assembly of strain Ka43.</title>
        <authorList>
            <person name="Kukolya J."/>
            <person name="Nagy I."/>
            <person name="Horvath B."/>
            <person name="Toth A."/>
        </authorList>
    </citation>
    <scope>NUCLEOTIDE SEQUENCE</scope>
    <source>
        <strain evidence="8">KB43</strain>
    </source>
</reference>
<evidence type="ECO:0000256" key="1">
    <source>
        <dbReference type="ARBA" id="ARBA00022630"/>
    </source>
</evidence>
<keyword evidence="2 6" id="KW-0288">FMN</keyword>
<feature type="binding site" evidence="6">
    <location>
        <position position="10"/>
    </location>
    <ligand>
        <name>FMN</name>
        <dbReference type="ChEBI" id="CHEBI:58210"/>
    </ligand>
</feature>
<comment type="similarity">
    <text evidence="6">Belongs to the azoreductase type 1 family.</text>
</comment>
<proteinExistence type="inferred from homology"/>
<dbReference type="GO" id="GO:0010181">
    <property type="term" value="F:FMN binding"/>
    <property type="evidence" value="ECO:0007669"/>
    <property type="project" value="UniProtKB-UniRule"/>
</dbReference>
<dbReference type="PANTHER" id="PTHR43741:SF2">
    <property type="entry name" value="FMN-DEPENDENT NADH:QUINONE OXIDOREDUCTASE"/>
    <property type="match status" value="1"/>
</dbReference>
<dbReference type="HAMAP" id="MF_01216">
    <property type="entry name" value="Azoreductase_type1"/>
    <property type="match status" value="1"/>
</dbReference>
<keyword evidence="3 6" id="KW-0560">Oxidoreductase</keyword>
<evidence type="ECO:0000259" key="7">
    <source>
        <dbReference type="Pfam" id="PF02525"/>
    </source>
</evidence>
<dbReference type="Pfam" id="PF02525">
    <property type="entry name" value="Flavodoxin_2"/>
    <property type="match status" value="1"/>
</dbReference>
<keyword evidence="9" id="KW-1185">Reference proteome</keyword>
<protein>
    <recommendedName>
        <fullName evidence="6">FMN dependent NADH:quinone oxidoreductase</fullName>
        <ecNumber evidence="6">1.6.5.-</ecNumber>
    </recommendedName>
    <alternativeName>
        <fullName evidence="6">Azo-dye reductase</fullName>
    </alternativeName>
    <alternativeName>
        <fullName evidence="6">FMN-dependent NADH-azo compound oxidoreductase</fullName>
    </alternativeName>
    <alternativeName>
        <fullName evidence="6">FMN-dependent NADH-azoreductase</fullName>
        <ecNumber evidence="6">1.7.1.17</ecNumber>
    </alternativeName>
</protein>
<dbReference type="Proteomes" id="UP000652567">
    <property type="component" value="Unassembled WGS sequence"/>
</dbReference>
<dbReference type="GO" id="GO:0009055">
    <property type="term" value="F:electron transfer activity"/>
    <property type="evidence" value="ECO:0007669"/>
    <property type="project" value="UniProtKB-UniRule"/>
</dbReference>
<feature type="binding site" evidence="6">
    <location>
        <begin position="139"/>
        <end position="142"/>
    </location>
    <ligand>
        <name>FMN</name>
        <dbReference type="ChEBI" id="CHEBI:58210"/>
    </ligand>
</feature>
<evidence type="ECO:0000256" key="3">
    <source>
        <dbReference type="ARBA" id="ARBA00023002"/>
    </source>
</evidence>
<dbReference type="InterPro" id="IPR029039">
    <property type="entry name" value="Flavoprotein-like_sf"/>
</dbReference>
<evidence type="ECO:0000313" key="8">
    <source>
        <dbReference type="EMBL" id="MBE8717285.1"/>
    </source>
</evidence>
<dbReference type="EMBL" id="PRDL01000001">
    <property type="protein sequence ID" value="MBE8717285.1"/>
    <property type="molecule type" value="Genomic_DNA"/>
</dbReference>
<dbReference type="InterPro" id="IPR003680">
    <property type="entry name" value="Flavodoxin_fold"/>
</dbReference>
<dbReference type="EC" id="1.6.5.-" evidence="6"/>
<organism evidence="8 9">
    <name type="scientific">Cellvibrio polysaccharolyticus</name>
    <dbReference type="NCBI Taxonomy" id="2082724"/>
    <lineage>
        <taxon>Bacteria</taxon>
        <taxon>Pseudomonadati</taxon>
        <taxon>Pseudomonadota</taxon>
        <taxon>Gammaproteobacteria</taxon>
        <taxon>Cellvibrionales</taxon>
        <taxon>Cellvibrionaceae</taxon>
        <taxon>Cellvibrio</taxon>
    </lineage>
</organism>
<accession>A0A928YUB8</accession>
<sequence length="196" mass="21199">MTTLLQITSSITGDNSHSTTLTNSFVARWKAANPQGKVVVRDLSSHSPHLDGARLQALFTPEEQRTAEQQAVVDYSDELINELRQADAIVIGIPLYNFGIPSTLKAWFDHIARAGVTFRYTSNGPEGLLPNVPVYVVSTRGGHYAGGPADWLVDTFLKFVGYNNITNIYAEGLALGEESVAKAVTSASSEIEALFA</sequence>
<dbReference type="RefSeq" id="WP_193909021.1">
    <property type="nucleotide sequence ID" value="NZ_PRDL01000001.1"/>
</dbReference>
<dbReference type="InterPro" id="IPR023048">
    <property type="entry name" value="NADH:quinone_OxRdtase_FMN_depd"/>
</dbReference>
<evidence type="ECO:0000256" key="6">
    <source>
        <dbReference type="HAMAP-Rule" id="MF_01216"/>
    </source>
</evidence>
<comment type="subunit">
    <text evidence="6">Homodimer.</text>
</comment>
<evidence type="ECO:0000313" key="9">
    <source>
        <dbReference type="Proteomes" id="UP000652567"/>
    </source>
</evidence>
<comment type="function">
    <text evidence="6">Also exhibits azoreductase activity. Catalyzes the reductive cleavage of the azo bond in aromatic azo compounds to the corresponding amines.</text>
</comment>
<dbReference type="Gene3D" id="3.40.50.360">
    <property type="match status" value="1"/>
</dbReference>